<dbReference type="Proteomes" id="UP001623348">
    <property type="component" value="Unassembled WGS sequence"/>
</dbReference>
<evidence type="ECO:0000313" key="3">
    <source>
        <dbReference type="Proteomes" id="UP001623348"/>
    </source>
</evidence>
<keyword evidence="1" id="KW-0732">Signal</keyword>
<feature type="chain" id="PRO_5044825379" description="Secreted protein" evidence="1">
    <location>
        <begin position="28"/>
        <end position="83"/>
    </location>
</feature>
<feature type="signal peptide" evidence="1">
    <location>
        <begin position="1"/>
        <end position="27"/>
    </location>
</feature>
<dbReference type="EMBL" id="BAAFJT010000021">
    <property type="protein sequence ID" value="GAB0198755.1"/>
    <property type="molecule type" value="Genomic_DNA"/>
</dbReference>
<dbReference type="AlphaFoldDB" id="A0ABC9XM41"/>
<reference evidence="2 3" key="1">
    <citation type="submission" date="2024-06" db="EMBL/GenBank/DDBJ databases">
        <title>The draft genome of Grus japonensis, version 3.</title>
        <authorList>
            <person name="Nabeshima K."/>
            <person name="Suzuki S."/>
            <person name="Onuma M."/>
        </authorList>
    </citation>
    <scope>NUCLEOTIDE SEQUENCE [LARGE SCALE GENOMIC DNA]</scope>
    <source>
        <strain evidence="2 3">451A</strain>
    </source>
</reference>
<sequence length="83" mass="9768">MHSGLLVYKYMFFCTSASLWCVLGGEGKKVATEKKERKQRPQAARHLIYSSDLYCARSRYQPRTVPMNYIWLQNPVLFLTFED</sequence>
<evidence type="ECO:0000256" key="1">
    <source>
        <dbReference type="SAM" id="SignalP"/>
    </source>
</evidence>
<evidence type="ECO:0008006" key="4">
    <source>
        <dbReference type="Google" id="ProtNLM"/>
    </source>
</evidence>
<proteinExistence type="predicted"/>
<gene>
    <name evidence="2" type="ORF">GRJ2_002340900</name>
</gene>
<protein>
    <recommendedName>
        <fullName evidence="4">Secreted protein</fullName>
    </recommendedName>
</protein>
<name>A0ABC9XM41_GRUJA</name>
<accession>A0ABC9XM41</accession>
<keyword evidence="3" id="KW-1185">Reference proteome</keyword>
<organism evidence="2 3">
    <name type="scientific">Grus japonensis</name>
    <name type="common">Japanese crane</name>
    <name type="synonym">Red-crowned crane</name>
    <dbReference type="NCBI Taxonomy" id="30415"/>
    <lineage>
        <taxon>Eukaryota</taxon>
        <taxon>Metazoa</taxon>
        <taxon>Chordata</taxon>
        <taxon>Craniata</taxon>
        <taxon>Vertebrata</taxon>
        <taxon>Euteleostomi</taxon>
        <taxon>Archelosauria</taxon>
        <taxon>Archosauria</taxon>
        <taxon>Dinosauria</taxon>
        <taxon>Saurischia</taxon>
        <taxon>Theropoda</taxon>
        <taxon>Coelurosauria</taxon>
        <taxon>Aves</taxon>
        <taxon>Neognathae</taxon>
        <taxon>Neoaves</taxon>
        <taxon>Gruiformes</taxon>
        <taxon>Gruidae</taxon>
        <taxon>Grus</taxon>
    </lineage>
</organism>
<comment type="caution">
    <text evidence="2">The sequence shown here is derived from an EMBL/GenBank/DDBJ whole genome shotgun (WGS) entry which is preliminary data.</text>
</comment>
<evidence type="ECO:0000313" key="2">
    <source>
        <dbReference type="EMBL" id="GAB0198755.1"/>
    </source>
</evidence>